<accession>A0AAU8HXR8</accession>
<dbReference type="InterPro" id="IPR000182">
    <property type="entry name" value="GNAT_dom"/>
</dbReference>
<dbReference type="SUPFAM" id="SSF55729">
    <property type="entry name" value="Acyl-CoA N-acyltransferases (Nat)"/>
    <property type="match status" value="1"/>
</dbReference>
<dbReference type="GO" id="GO:0016747">
    <property type="term" value="F:acyltransferase activity, transferring groups other than amino-acyl groups"/>
    <property type="evidence" value="ECO:0007669"/>
    <property type="project" value="InterPro"/>
</dbReference>
<reference evidence="2" key="1">
    <citation type="submission" date="2024-03" db="EMBL/GenBank/DDBJ databases">
        <authorList>
            <person name="Chantapakul B."/>
            <person name="Wang S."/>
        </authorList>
    </citation>
    <scope>NUCLEOTIDE SEQUENCE</scope>
</reference>
<gene>
    <name evidence="2" type="ORF">LDCGVIBL_CDS0012</name>
</gene>
<evidence type="ECO:0000259" key="1">
    <source>
        <dbReference type="PROSITE" id="PS51186"/>
    </source>
</evidence>
<feature type="domain" description="N-acetyltransferase" evidence="1">
    <location>
        <begin position="1"/>
        <end position="130"/>
    </location>
</feature>
<evidence type="ECO:0000313" key="2">
    <source>
        <dbReference type="EMBL" id="XCI77370.1"/>
    </source>
</evidence>
<dbReference type="Pfam" id="PF00583">
    <property type="entry name" value="Acetyltransf_1"/>
    <property type="match status" value="1"/>
</dbReference>
<dbReference type="InterPro" id="IPR016181">
    <property type="entry name" value="Acyl_CoA_acyltransferase"/>
</dbReference>
<organism evidence="2">
    <name type="scientific">Rhizobium phage LG08</name>
    <dbReference type="NCBI Taxonomy" id="3129229"/>
    <lineage>
        <taxon>Viruses</taxon>
        <taxon>Duplodnaviria</taxon>
        <taxon>Heunggongvirae</taxon>
        <taxon>Uroviricota</taxon>
        <taxon>Caudoviricetes</taxon>
    </lineage>
</organism>
<sequence>MTPFVLDELRFLGLDQDPVVFPNYNDFVLVSYDDAEEIQGFMIVSYNDYSSSWHISISYVFKNHRRKGVHTKLFEKLVEKAKARGDILSINSGTHCDNYKAQAAFEKQGRKKSFVVYEYKIEGSQRGYKI</sequence>
<dbReference type="PROSITE" id="PS51186">
    <property type="entry name" value="GNAT"/>
    <property type="match status" value="1"/>
</dbReference>
<dbReference type="EMBL" id="PP429226">
    <property type="protein sequence ID" value="XCI77370.1"/>
    <property type="molecule type" value="Genomic_DNA"/>
</dbReference>
<name>A0AAU8HXR8_9CAUD</name>
<dbReference type="Gene3D" id="3.40.630.30">
    <property type="match status" value="1"/>
</dbReference>
<dbReference type="CDD" id="cd04301">
    <property type="entry name" value="NAT_SF"/>
    <property type="match status" value="1"/>
</dbReference>
<proteinExistence type="predicted"/>
<protein>
    <recommendedName>
        <fullName evidence="1">N-acetyltransferase domain-containing protein</fullName>
    </recommendedName>
</protein>